<evidence type="ECO:0000259" key="1">
    <source>
        <dbReference type="Pfam" id="PF01796"/>
    </source>
</evidence>
<dbReference type="Pfam" id="PF01796">
    <property type="entry name" value="OB_ChsH2_C"/>
    <property type="match status" value="1"/>
</dbReference>
<dbReference type="InterPro" id="IPR052513">
    <property type="entry name" value="Thioester_dehydratase-like"/>
</dbReference>
<evidence type="ECO:0000313" key="3">
    <source>
        <dbReference type="EMBL" id="MFC3173715.1"/>
    </source>
</evidence>
<sequence>MASIPLPALDRPLTAPYWAAAREQRLMVQQCNACQTRQWPPKPVCSTCLREMTADDWVEVEPTGTVWSFIVYHRAFHPGFADRLPYNVAMVRLDAGPMVITNVVDCEKPVIGQRVTARFCPEGDEAVLVRFAPVA</sequence>
<name>A0ABV7IM10_9SPHN</name>
<feature type="domain" description="ChsH2 C-terminal OB-fold" evidence="1">
    <location>
        <begin position="57"/>
        <end position="119"/>
    </location>
</feature>
<gene>
    <name evidence="3" type="ORF">ACFOD9_05565</name>
</gene>
<dbReference type="EMBL" id="JBHRTQ010000005">
    <property type="protein sequence ID" value="MFC3173715.1"/>
    <property type="molecule type" value="Genomic_DNA"/>
</dbReference>
<keyword evidence="4" id="KW-1185">Reference proteome</keyword>
<dbReference type="Gene3D" id="6.10.30.10">
    <property type="match status" value="1"/>
</dbReference>
<proteinExistence type="predicted"/>
<dbReference type="Pfam" id="PF12172">
    <property type="entry name" value="zf-ChsH2"/>
    <property type="match status" value="1"/>
</dbReference>
<dbReference type="InterPro" id="IPR002878">
    <property type="entry name" value="ChsH2_C"/>
</dbReference>
<evidence type="ECO:0000313" key="4">
    <source>
        <dbReference type="Proteomes" id="UP001595604"/>
    </source>
</evidence>
<dbReference type="Proteomes" id="UP001595604">
    <property type="component" value="Unassembled WGS sequence"/>
</dbReference>
<accession>A0ABV7IM10</accession>
<dbReference type="RefSeq" id="WP_379509100.1">
    <property type="nucleotide sequence ID" value="NZ_JBHRTQ010000005.1"/>
</dbReference>
<dbReference type="InterPro" id="IPR012340">
    <property type="entry name" value="NA-bd_OB-fold"/>
</dbReference>
<dbReference type="InterPro" id="IPR022002">
    <property type="entry name" value="ChsH2_Znr"/>
</dbReference>
<feature type="domain" description="ChsH2 rubredoxin-like zinc ribbon" evidence="2">
    <location>
        <begin position="18"/>
        <end position="50"/>
    </location>
</feature>
<evidence type="ECO:0000259" key="2">
    <source>
        <dbReference type="Pfam" id="PF12172"/>
    </source>
</evidence>
<dbReference type="PANTHER" id="PTHR34075">
    <property type="entry name" value="BLR3430 PROTEIN"/>
    <property type="match status" value="1"/>
</dbReference>
<protein>
    <submittedName>
        <fullName evidence="3">Zn-ribbon domain-containing OB-fold protein</fullName>
    </submittedName>
</protein>
<dbReference type="SUPFAM" id="SSF50249">
    <property type="entry name" value="Nucleic acid-binding proteins"/>
    <property type="match status" value="1"/>
</dbReference>
<dbReference type="PANTHER" id="PTHR34075:SF5">
    <property type="entry name" value="BLR3430 PROTEIN"/>
    <property type="match status" value="1"/>
</dbReference>
<organism evidence="3 4">
    <name type="scientific">Novosphingobium bradum</name>
    <dbReference type="NCBI Taxonomy" id="1737444"/>
    <lineage>
        <taxon>Bacteria</taxon>
        <taxon>Pseudomonadati</taxon>
        <taxon>Pseudomonadota</taxon>
        <taxon>Alphaproteobacteria</taxon>
        <taxon>Sphingomonadales</taxon>
        <taxon>Sphingomonadaceae</taxon>
        <taxon>Novosphingobium</taxon>
    </lineage>
</organism>
<reference evidence="4" key="1">
    <citation type="journal article" date="2019" name="Int. J. Syst. Evol. Microbiol.">
        <title>The Global Catalogue of Microorganisms (GCM) 10K type strain sequencing project: providing services to taxonomists for standard genome sequencing and annotation.</title>
        <authorList>
            <consortium name="The Broad Institute Genomics Platform"/>
            <consortium name="The Broad Institute Genome Sequencing Center for Infectious Disease"/>
            <person name="Wu L."/>
            <person name="Ma J."/>
        </authorList>
    </citation>
    <scope>NUCLEOTIDE SEQUENCE [LARGE SCALE GENOMIC DNA]</scope>
    <source>
        <strain evidence="4">KCTC 42984</strain>
    </source>
</reference>
<comment type="caution">
    <text evidence="3">The sequence shown here is derived from an EMBL/GenBank/DDBJ whole genome shotgun (WGS) entry which is preliminary data.</text>
</comment>